<reference evidence="1" key="1">
    <citation type="submission" date="2018-05" db="EMBL/GenBank/DDBJ databases">
        <authorList>
            <person name="Lanie J.A."/>
            <person name="Ng W.-L."/>
            <person name="Kazmierczak K.M."/>
            <person name="Andrzejewski T.M."/>
            <person name="Davidsen T.M."/>
            <person name="Wayne K.J."/>
            <person name="Tettelin H."/>
            <person name="Glass J.I."/>
            <person name="Rusch D."/>
            <person name="Podicherti R."/>
            <person name="Tsui H.-C.T."/>
            <person name="Winkler M.E."/>
        </authorList>
    </citation>
    <scope>NUCLEOTIDE SEQUENCE</scope>
</reference>
<evidence type="ECO:0008006" key="2">
    <source>
        <dbReference type="Google" id="ProtNLM"/>
    </source>
</evidence>
<gene>
    <name evidence="1" type="ORF">METZ01_LOCUS412088</name>
</gene>
<accession>A0A382WKV3</accession>
<name>A0A382WKV3_9ZZZZ</name>
<dbReference type="AlphaFoldDB" id="A0A382WKV3"/>
<dbReference type="EMBL" id="UINC01160531">
    <property type="protein sequence ID" value="SVD59234.1"/>
    <property type="molecule type" value="Genomic_DNA"/>
</dbReference>
<protein>
    <recommendedName>
        <fullName evidence="2">Response regulatory domain-containing protein</fullName>
    </recommendedName>
</protein>
<organism evidence="1">
    <name type="scientific">marine metagenome</name>
    <dbReference type="NCBI Taxonomy" id="408172"/>
    <lineage>
        <taxon>unclassified sequences</taxon>
        <taxon>metagenomes</taxon>
        <taxon>ecological metagenomes</taxon>
    </lineage>
</organism>
<feature type="non-terminal residue" evidence="1">
    <location>
        <position position="1"/>
    </location>
</feature>
<sequence length="52" mass="5687">GGAFTAEARQFLEDVPNETIEKPFDVPAIQALARRMVCDLRAAREASIQRGA</sequence>
<evidence type="ECO:0000313" key="1">
    <source>
        <dbReference type="EMBL" id="SVD59234.1"/>
    </source>
</evidence>
<proteinExistence type="predicted"/>